<accession>A0A0F9IP88</accession>
<comment type="caution">
    <text evidence="1">The sequence shown here is derived from an EMBL/GenBank/DDBJ whole genome shotgun (WGS) entry which is preliminary data.</text>
</comment>
<dbReference type="AlphaFoldDB" id="A0A0F9IP88"/>
<reference evidence="1" key="1">
    <citation type="journal article" date="2015" name="Nature">
        <title>Complex archaea that bridge the gap between prokaryotes and eukaryotes.</title>
        <authorList>
            <person name="Spang A."/>
            <person name="Saw J.H."/>
            <person name="Jorgensen S.L."/>
            <person name="Zaremba-Niedzwiedzka K."/>
            <person name="Martijn J."/>
            <person name="Lind A.E."/>
            <person name="van Eijk R."/>
            <person name="Schleper C."/>
            <person name="Guy L."/>
            <person name="Ettema T.J."/>
        </authorList>
    </citation>
    <scope>NUCLEOTIDE SEQUENCE</scope>
</reference>
<dbReference type="EMBL" id="LAZR01018645">
    <property type="protein sequence ID" value="KKL95560.1"/>
    <property type="molecule type" value="Genomic_DNA"/>
</dbReference>
<evidence type="ECO:0000313" key="1">
    <source>
        <dbReference type="EMBL" id="KKL95560.1"/>
    </source>
</evidence>
<name>A0A0F9IP88_9ZZZZ</name>
<evidence type="ECO:0008006" key="2">
    <source>
        <dbReference type="Google" id="ProtNLM"/>
    </source>
</evidence>
<organism evidence="1">
    <name type="scientific">marine sediment metagenome</name>
    <dbReference type="NCBI Taxonomy" id="412755"/>
    <lineage>
        <taxon>unclassified sequences</taxon>
        <taxon>metagenomes</taxon>
        <taxon>ecological metagenomes</taxon>
    </lineage>
</organism>
<sequence>MARFCKNKCDNTITYGSKSGLCKPCANKIHSEHVKELWKSGKYNNRNESYRDDKEYKQKVSDAVKKLWTDGVYSTDRNEKISKALQGRIPHNKGKKRDYIHLCKICGSTFITKTQHRSICDKVYCQSNKASIREIDPVVELLRRKKISRMLKGKIPKNLKQNIKSNNSFRQKEMFDVVNKYFSGAKFNYYIKTNRSFRFLDTAVPSKMLDFEYDGKVHLMKSVKIKDSIRKKELSELGWKRITINRKNFHNLDKICKGLTNGDI</sequence>
<proteinExistence type="predicted"/>
<dbReference type="Gene3D" id="3.40.960.10">
    <property type="entry name" value="VSR Endonuclease"/>
    <property type="match status" value="1"/>
</dbReference>
<protein>
    <recommendedName>
        <fullName evidence="2">DUF559 domain-containing protein</fullName>
    </recommendedName>
</protein>
<gene>
    <name evidence="1" type="ORF">LCGC14_1853360</name>
</gene>